<dbReference type="Gene3D" id="1.25.40.10">
    <property type="entry name" value="Tetratricopeptide repeat domain"/>
    <property type="match status" value="1"/>
</dbReference>
<reference evidence="1 2" key="1">
    <citation type="submission" date="2017-06" db="EMBL/GenBank/DDBJ databases">
        <authorList>
            <person name="Kim H.J."/>
            <person name="Triplett B.A."/>
        </authorList>
    </citation>
    <scope>NUCLEOTIDE SEQUENCE [LARGE SCALE GENOMIC DNA]</scope>
    <source>
        <strain evidence="1 2">DSM 29339</strain>
    </source>
</reference>
<dbReference type="RefSeq" id="WP_141134989.1">
    <property type="nucleotide sequence ID" value="NZ_FZOY01000017.1"/>
</dbReference>
<feature type="non-terminal residue" evidence="1">
    <location>
        <position position="1"/>
    </location>
</feature>
<dbReference type="PANTHER" id="PTHR11102:SF160">
    <property type="entry name" value="ERAD-ASSOCIATED E3 UBIQUITIN-PROTEIN LIGASE COMPONENT HRD3"/>
    <property type="match status" value="1"/>
</dbReference>
<dbReference type="PANTHER" id="PTHR11102">
    <property type="entry name" value="SEL-1-LIKE PROTEIN"/>
    <property type="match status" value="1"/>
</dbReference>
<dbReference type="SUPFAM" id="SSF81901">
    <property type="entry name" value="HCP-like"/>
    <property type="match status" value="1"/>
</dbReference>
<dbReference type="EMBL" id="FZOY01000017">
    <property type="protein sequence ID" value="SNT40522.1"/>
    <property type="molecule type" value="Genomic_DNA"/>
</dbReference>
<name>A0A239MEG3_9RHOB</name>
<dbReference type="AlphaFoldDB" id="A0A239MEG3"/>
<keyword evidence="2" id="KW-1185">Reference proteome</keyword>
<sequence length="365" mass="39977">ELAATDNERWSALQLMREAMKRGEADAAIRLAEILLRDTPADTRAEAWELLSPLAVQGSGDAINLMLHYANPEDPEGTLGEAELFARFADVIDARGDFQALAFALPRVEPSKQQDYIHRMKSVMTCDFKSSVRFSEALSRIGRREEARQWLDIASNLADDTPWKLVKMGDSYRDSVGAAASAEMMSNYTRAWESGSSVARYRLIDRYTTPSHAEYDPEAAAEMFLDAFATLEDERLASVLGRLRGSTEEVQAAVARHVDLIAPYARAAASGDVAAMREYGYFLRDRASGPQDMQVAISWIEKAAEGGDASAMFELSRAYAFGIGVPADADDAANWLRLAAVAGHGKAADLAAQANLLTTNQQRLQ</sequence>
<gene>
    <name evidence="1" type="ORF">SAMN05421757_1171</name>
</gene>
<dbReference type="InterPro" id="IPR050767">
    <property type="entry name" value="Sel1_AlgK"/>
</dbReference>
<accession>A0A239MEG3</accession>
<dbReference type="InterPro" id="IPR011990">
    <property type="entry name" value="TPR-like_helical_dom_sf"/>
</dbReference>
<dbReference type="SMART" id="SM00671">
    <property type="entry name" value="SEL1"/>
    <property type="match status" value="2"/>
</dbReference>
<evidence type="ECO:0000313" key="2">
    <source>
        <dbReference type="Proteomes" id="UP000198426"/>
    </source>
</evidence>
<dbReference type="Pfam" id="PF08238">
    <property type="entry name" value="Sel1"/>
    <property type="match status" value="2"/>
</dbReference>
<evidence type="ECO:0000313" key="1">
    <source>
        <dbReference type="EMBL" id="SNT40522.1"/>
    </source>
</evidence>
<organism evidence="1 2">
    <name type="scientific">Tropicimonas sediminicola</name>
    <dbReference type="NCBI Taxonomy" id="1031541"/>
    <lineage>
        <taxon>Bacteria</taxon>
        <taxon>Pseudomonadati</taxon>
        <taxon>Pseudomonadota</taxon>
        <taxon>Alphaproteobacteria</taxon>
        <taxon>Rhodobacterales</taxon>
        <taxon>Roseobacteraceae</taxon>
        <taxon>Tropicimonas</taxon>
    </lineage>
</organism>
<proteinExistence type="predicted"/>
<protein>
    <submittedName>
        <fullName evidence="1">TPR repeat</fullName>
    </submittedName>
</protein>
<dbReference type="OrthoDB" id="5321503at2"/>
<dbReference type="Proteomes" id="UP000198426">
    <property type="component" value="Unassembled WGS sequence"/>
</dbReference>
<dbReference type="InterPro" id="IPR006597">
    <property type="entry name" value="Sel1-like"/>
</dbReference>